<evidence type="ECO:0000259" key="3">
    <source>
        <dbReference type="Pfam" id="PF26078"/>
    </source>
</evidence>
<dbReference type="InterPro" id="IPR058531">
    <property type="entry name" value="Baseplate_J_M"/>
</dbReference>
<evidence type="ECO:0000313" key="5">
    <source>
        <dbReference type="EMBL" id="MEA3570465.1"/>
    </source>
</evidence>
<gene>
    <name evidence="5" type="ORF">U9M73_10695</name>
</gene>
<feature type="domain" description="Baseplate J-like C-terminal" evidence="4">
    <location>
        <begin position="285"/>
        <end position="370"/>
    </location>
</feature>
<evidence type="ECO:0000259" key="4">
    <source>
        <dbReference type="Pfam" id="PF26079"/>
    </source>
</evidence>
<accession>A0ABU5PKI6</accession>
<evidence type="ECO:0000313" key="6">
    <source>
        <dbReference type="Proteomes" id="UP001292216"/>
    </source>
</evidence>
<protein>
    <submittedName>
        <fullName evidence="5">Baseplate J/gp47 family protein</fullName>
    </submittedName>
</protein>
<dbReference type="EMBL" id="JAYERP010000001">
    <property type="protein sequence ID" value="MEA3570465.1"/>
    <property type="molecule type" value="Genomic_DNA"/>
</dbReference>
<comment type="caution">
    <text evidence="5">The sequence shown here is derived from an EMBL/GenBank/DDBJ whole genome shotgun (WGS) entry which is preliminary data.</text>
</comment>
<dbReference type="PANTHER" id="PTHR37829:SF3">
    <property type="entry name" value="PROTEIN JAYE-RELATED"/>
    <property type="match status" value="1"/>
</dbReference>
<dbReference type="Pfam" id="PF26079">
    <property type="entry name" value="Baseplate_J_C"/>
    <property type="match status" value="1"/>
</dbReference>
<dbReference type="Pfam" id="PF04865">
    <property type="entry name" value="Baseplate_J"/>
    <property type="match status" value="1"/>
</dbReference>
<sequence length="372" mass="39531">MAELPLYLQDQTEERIMQRMLERVPSDMDKSEGSFIWDAEAPVAFMLAEAATWAQQLLARGFASTTYGEYLDLRAAEHGVTRRPAVAATGMVQFTGEPGKTVPAGTIVATPADEYSAEASMEYETTAAVTLDENGVGTAPIRALVPGRAGVVPAGVIQVMATPVSGLTAVTNPEATRGGADIESDELLLERFFSQVRNQGTSGNKAQYLKWAGEVPGVGGAQVEPLWQGPGTVGIYLLDADKRAANEEIVAAAQAYIDPTQDGQGEGVAPAGAIVTVMAAEEVPIDIRVKLTLASGVTMDEVKKKIEDGVRAYLKQLAFVDPLVRFTRIAAILLDIPPIIDYAELTVNGNADTNLEIYTGQVAVLGTVDVYE</sequence>
<dbReference type="InterPro" id="IPR006949">
    <property type="entry name" value="Barrel_Baseplate_J-like"/>
</dbReference>
<dbReference type="InterPro" id="IPR058530">
    <property type="entry name" value="Baseplate_J-like_C"/>
</dbReference>
<keyword evidence="6" id="KW-1185">Reference proteome</keyword>
<comment type="similarity">
    <text evidence="1">Belongs to the Mu gp47/PBSX XkdT family.</text>
</comment>
<evidence type="ECO:0000259" key="2">
    <source>
        <dbReference type="Pfam" id="PF04865"/>
    </source>
</evidence>
<feature type="domain" description="Baseplate J-like central" evidence="3">
    <location>
        <begin position="201"/>
        <end position="279"/>
    </location>
</feature>
<dbReference type="Proteomes" id="UP001292216">
    <property type="component" value="Unassembled WGS sequence"/>
</dbReference>
<dbReference type="PANTHER" id="PTHR37829">
    <property type="entry name" value="PHAGE-LIKE ELEMENT PBSX PROTEIN XKDT"/>
    <property type="match status" value="1"/>
</dbReference>
<evidence type="ECO:0000256" key="1">
    <source>
        <dbReference type="ARBA" id="ARBA00038087"/>
    </source>
</evidence>
<dbReference type="Pfam" id="PF26078">
    <property type="entry name" value="Baseplate_J_M"/>
    <property type="match status" value="1"/>
</dbReference>
<reference evidence="5 6" key="1">
    <citation type="submission" date="2023-12" db="EMBL/GenBank/DDBJ databases">
        <title>Whole genome sequencing of Paenibacillus phoenicis isolated from the Phoenix Mars Lander spacecraft assembly facility.</title>
        <authorList>
            <person name="Garcia A."/>
            <person name="Venkateswaran K."/>
        </authorList>
    </citation>
    <scope>NUCLEOTIDE SEQUENCE [LARGE SCALE GENOMIC DNA]</scope>
    <source>
        <strain evidence="5 6">3PO2SA</strain>
    </source>
</reference>
<organism evidence="5 6">
    <name type="scientific">Paenibacillus phoenicis</name>
    <dbReference type="NCBI Taxonomy" id="554117"/>
    <lineage>
        <taxon>Bacteria</taxon>
        <taxon>Bacillati</taxon>
        <taxon>Bacillota</taxon>
        <taxon>Bacilli</taxon>
        <taxon>Bacillales</taxon>
        <taxon>Paenibacillaceae</taxon>
        <taxon>Paenibacillus</taxon>
    </lineage>
</organism>
<feature type="domain" description="Baseplate protein J-like barrel" evidence="2">
    <location>
        <begin position="92"/>
        <end position="179"/>
    </location>
</feature>
<name>A0ABU5PKI6_9BACL</name>
<proteinExistence type="inferred from homology"/>
<dbReference type="RefSeq" id="WP_323077256.1">
    <property type="nucleotide sequence ID" value="NZ_CBCSKM010000013.1"/>
</dbReference>
<dbReference type="InterPro" id="IPR052399">
    <property type="entry name" value="Phage_Baseplate_Assmbl_Protein"/>
</dbReference>